<evidence type="ECO:0000256" key="5">
    <source>
        <dbReference type="ARBA" id="ARBA00023002"/>
    </source>
</evidence>
<evidence type="ECO:0000256" key="6">
    <source>
        <dbReference type="HAMAP-Rule" id="MF_01110"/>
    </source>
</evidence>
<reference evidence="8 9" key="1">
    <citation type="submission" date="2018-05" db="EMBL/GenBank/DDBJ databases">
        <title>Genomic Encyclopedia of Type Strains, Phase III (KMG-III): the genomes of soil and plant-associated and newly described type strains.</title>
        <authorList>
            <person name="Whitman W."/>
        </authorList>
    </citation>
    <scope>NUCLEOTIDE SEQUENCE [LARGE SCALE GENOMIC DNA]</scope>
    <source>
        <strain evidence="8 9">CECT 5696</strain>
    </source>
</reference>
<evidence type="ECO:0000256" key="3">
    <source>
        <dbReference type="ARBA" id="ARBA00022605"/>
    </source>
</evidence>
<gene>
    <name evidence="6" type="primary">argC</name>
    <name evidence="8" type="ORF">DFQ01_108198</name>
</gene>
<comment type="similarity">
    <text evidence="6">Belongs to the NAGSA dehydrogenase family. Type 2 subfamily.</text>
</comment>
<dbReference type="Gene3D" id="3.40.50.720">
    <property type="entry name" value="NAD(P)-binding Rossmann-like Domain"/>
    <property type="match status" value="1"/>
</dbReference>
<feature type="active site" evidence="6">
    <location>
        <position position="115"/>
    </location>
</feature>
<protein>
    <recommendedName>
        <fullName evidence="6">N-acetyl-gamma-glutamyl-phosphate reductase</fullName>
        <shortName evidence="6">AGPR</shortName>
        <ecNumber evidence="6">1.2.1.38</ecNumber>
    </recommendedName>
    <alternativeName>
        <fullName evidence="6">N-acetyl-glutamate semialdehyde dehydrogenase</fullName>
        <shortName evidence="6">NAGSA dehydrogenase</shortName>
    </alternativeName>
</protein>
<dbReference type="SUPFAM" id="SSF51735">
    <property type="entry name" value="NAD(P)-binding Rossmann-fold domains"/>
    <property type="match status" value="1"/>
</dbReference>
<comment type="function">
    <text evidence="6">Catalyzes the NADPH-dependent reduction of N-acetyl-5-glutamyl phosphate to yield N-acetyl-L-glutamate 5-semialdehyde.</text>
</comment>
<comment type="subcellular location">
    <subcellularLocation>
        <location evidence="6">Cytoplasm</location>
    </subcellularLocation>
</comment>
<keyword evidence="9" id="KW-1185">Reference proteome</keyword>
<evidence type="ECO:0000259" key="7">
    <source>
        <dbReference type="SMART" id="SM00859"/>
    </source>
</evidence>
<feature type="domain" description="Semialdehyde dehydrogenase NAD-binding" evidence="7">
    <location>
        <begin position="4"/>
        <end position="104"/>
    </location>
</feature>
<dbReference type="PANTHER" id="PTHR32338">
    <property type="entry name" value="N-ACETYL-GAMMA-GLUTAMYL-PHOSPHATE REDUCTASE, CHLOROPLASTIC-RELATED-RELATED"/>
    <property type="match status" value="1"/>
</dbReference>
<dbReference type="EC" id="1.2.1.38" evidence="6"/>
<dbReference type="HAMAP" id="MF_01110">
    <property type="entry name" value="ArgC_type2"/>
    <property type="match status" value="1"/>
</dbReference>
<dbReference type="InterPro" id="IPR010136">
    <property type="entry name" value="AGPR_type-2"/>
</dbReference>
<proteinExistence type="inferred from homology"/>
<dbReference type="SUPFAM" id="SSF55347">
    <property type="entry name" value="Glyceraldehyde-3-phosphate dehydrogenase-like, C-terminal domain"/>
    <property type="match status" value="1"/>
</dbReference>
<comment type="catalytic activity">
    <reaction evidence="6">
        <text>N-acetyl-L-glutamate 5-semialdehyde + phosphate + NADP(+) = N-acetyl-L-glutamyl 5-phosphate + NADPH + H(+)</text>
        <dbReference type="Rhea" id="RHEA:21588"/>
        <dbReference type="ChEBI" id="CHEBI:15378"/>
        <dbReference type="ChEBI" id="CHEBI:29123"/>
        <dbReference type="ChEBI" id="CHEBI:43474"/>
        <dbReference type="ChEBI" id="CHEBI:57783"/>
        <dbReference type="ChEBI" id="CHEBI:57936"/>
        <dbReference type="ChEBI" id="CHEBI:58349"/>
        <dbReference type="EC" id="1.2.1.38"/>
    </reaction>
</comment>
<comment type="pathway">
    <text evidence="6">Amino-acid biosynthesis; L-arginine biosynthesis; N(2)-acetyl-L-ornithine from L-glutamate: step 3/4.</text>
</comment>
<dbReference type="PANTHER" id="PTHR32338:SF10">
    <property type="entry name" value="N-ACETYL-GAMMA-GLUTAMYL-PHOSPHATE REDUCTASE, CHLOROPLASTIC-RELATED"/>
    <property type="match status" value="1"/>
</dbReference>
<keyword evidence="5 6" id="KW-0560">Oxidoreductase</keyword>
<dbReference type="InterPro" id="IPR050085">
    <property type="entry name" value="AGPR"/>
</dbReference>
<sequence>MRNTVFIDGQAGTTGLKIREDLAKRTDIELLQIDDDKRKDTDERRKLLNEADIVFFCLPDAAARESASFVTNPRTRIIDASTAFRTDNDWVYGLPEIHHQRDRIRSASRVSVPGCHATGLILSLRPLIDAGIVGRDYPVTCSTVTGYSGAGKSGIAEYENLTLAAAKQLNVPRHYSLQRNHKHIPEMQLLTGLTYEPSFTPIKASYKQGIAMSVPLFSRLLPSKSTARDIHDVLSEYYASERFVQVMPFDSDAHLDDGHFLITACNNTNRLELFVFGHDDKINIMARYDNLGKGASGAAIQNLNLMLGCDEGYCLKER</sequence>
<dbReference type="GO" id="GO:0003942">
    <property type="term" value="F:N-acetyl-gamma-glutamyl-phosphate reductase activity"/>
    <property type="evidence" value="ECO:0007669"/>
    <property type="project" value="UniProtKB-UniRule"/>
</dbReference>
<dbReference type="CDD" id="cd23935">
    <property type="entry name" value="AGPR_2_C"/>
    <property type="match status" value="1"/>
</dbReference>
<comment type="caution">
    <text evidence="8">The sequence shown here is derived from an EMBL/GenBank/DDBJ whole genome shotgun (WGS) entry which is preliminary data.</text>
</comment>
<dbReference type="OrthoDB" id="9801289at2"/>
<dbReference type="GO" id="GO:0005737">
    <property type="term" value="C:cytoplasm"/>
    <property type="evidence" value="ECO:0007669"/>
    <property type="project" value="UniProtKB-SubCell"/>
</dbReference>
<keyword evidence="1 6" id="KW-0963">Cytoplasm</keyword>
<dbReference type="GO" id="GO:0051287">
    <property type="term" value="F:NAD binding"/>
    <property type="evidence" value="ECO:0007669"/>
    <property type="project" value="InterPro"/>
</dbReference>
<evidence type="ECO:0000256" key="4">
    <source>
        <dbReference type="ARBA" id="ARBA00022857"/>
    </source>
</evidence>
<dbReference type="CDD" id="cd17896">
    <property type="entry name" value="AGPR_2_N"/>
    <property type="match status" value="1"/>
</dbReference>
<dbReference type="RefSeq" id="WP_110044392.1">
    <property type="nucleotide sequence ID" value="NZ_CP054612.1"/>
</dbReference>
<keyword evidence="4 6" id="KW-0521">NADP</keyword>
<keyword evidence="3 6" id="KW-0028">Amino-acid biosynthesis</keyword>
<evidence type="ECO:0000256" key="2">
    <source>
        <dbReference type="ARBA" id="ARBA00022571"/>
    </source>
</evidence>
<keyword evidence="2 6" id="KW-0055">Arginine biosynthesis</keyword>
<dbReference type="AlphaFoldDB" id="A0A2V2YTM9"/>
<accession>A0A2V2YTM9</accession>
<dbReference type="NCBIfam" id="TIGR01851">
    <property type="entry name" value="argC_other"/>
    <property type="match status" value="1"/>
</dbReference>
<dbReference type="InterPro" id="IPR058924">
    <property type="entry name" value="AGPR_dimerisation_dom"/>
</dbReference>
<evidence type="ECO:0000256" key="1">
    <source>
        <dbReference type="ARBA" id="ARBA00022490"/>
    </source>
</evidence>
<dbReference type="GO" id="GO:0006526">
    <property type="term" value="P:L-arginine biosynthetic process"/>
    <property type="evidence" value="ECO:0007669"/>
    <property type="project" value="UniProtKB-UniRule"/>
</dbReference>
<dbReference type="InterPro" id="IPR036291">
    <property type="entry name" value="NAD(P)-bd_dom_sf"/>
</dbReference>
<dbReference type="InterPro" id="IPR000534">
    <property type="entry name" value="Semialdehyde_DH_NAD-bd"/>
</dbReference>
<dbReference type="Proteomes" id="UP000246635">
    <property type="component" value="Unassembled WGS sequence"/>
</dbReference>
<evidence type="ECO:0000313" key="8">
    <source>
        <dbReference type="EMBL" id="PWW02919.1"/>
    </source>
</evidence>
<dbReference type="Pfam" id="PF01118">
    <property type="entry name" value="Semialdhyde_dh"/>
    <property type="match status" value="1"/>
</dbReference>
<dbReference type="Gene3D" id="3.30.360.10">
    <property type="entry name" value="Dihydrodipicolinate Reductase, domain 2"/>
    <property type="match status" value="1"/>
</dbReference>
<evidence type="ECO:0000313" key="9">
    <source>
        <dbReference type="Proteomes" id="UP000246635"/>
    </source>
</evidence>
<dbReference type="UniPathway" id="UPA00068">
    <property type="reaction ID" value="UER00108"/>
</dbReference>
<organism evidence="8 9">
    <name type="scientific">Paenibacillus cellulosilyticus</name>
    <dbReference type="NCBI Taxonomy" id="375489"/>
    <lineage>
        <taxon>Bacteria</taxon>
        <taxon>Bacillati</taxon>
        <taxon>Bacillota</taxon>
        <taxon>Bacilli</taxon>
        <taxon>Bacillales</taxon>
        <taxon>Paenibacillaceae</taxon>
        <taxon>Paenibacillus</taxon>
    </lineage>
</organism>
<dbReference type="Pfam" id="PF22698">
    <property type="entry name" value="Semialdhyde_dhC_1"/>
    <property type="match status" value="1"/>
</dbReference>
<dbReference type="EMBL" id="QGTQ01000008">
    <property type="protein sequence ID" value="PWW02919.1"/>
    <property type="molecule type" value="Genomic_DNA"/>
</dbReference>
<dbReference type="SMART" id="SM00859">
    <property type="entry name" value="Semialdhyde_dh"/>
    <property type="match status" value="1"/>
</dbReference>
<name>A0A2V2YTM9_9BACL</name>